<dbReference type="RefSeq" id="WP_116709062.1">
    <property type="nucleotide sequence ID" value="NZ_QEKW01000007.1"/>
</dbReference>
<keyword evidence="3" id="KW-1185">Reference proteome</keyword>
<dbReference type="PANTHER" id="PTHR43194">
    <property type="entry name" value="HYDROLASE ALPHA/BETA FOLD FAMILY"/>
    <property type="match status" value="1"/>
</dbReference>
<gene>
    <name evidence="2" type="ORF">C8D89_107265</name>
</gene>
<reference evidence="2 3" key="1">
    <citation type="submission" date="2018-04" db="EMBL/GenBank/DDBJ databases">
        <title>Genomic Encyclopedia of Type Strains, Phase IV (KMG-IV): sequencing the most valuable type-strain genomes for metagenomic binning, comparative biology and taxonomic classification.</title>
        <authorList>
            <person name="Goeker M."/>
        </authorList>
    </citation>
    <scope>NUCLEOTIDE SEQUENCE [LARGE SCALE GENOMIC DNA]</scope>
    <source>
        <strain evidence="2 3">DSM 45771</strain>
    </source>
</reference>
<evidence type="ECO:0000313" key="3">
    <source>
        <dbReference type="Proteomes" id="UP000245639"/>
    </source>
</evidence>
<comment type="caution">
    <text evidence="2">The sequence shown here is derived from an EMBL/GenBank/DDBJ whole genome shotgun (WGS) entry which is preliminary data.</text>
</comment>
<proteinExistence type="predicted"/>
<dbReference type="OrthoDB" id="27092at2"/>
<dbReference type="AlphaFoldDB" id="A0A2U1FA91"/>
<evidence type="ECO:0000259" key="1">
    <source>
        <dbReference type="Pfam" id="PF12697"/>
    </source>
</evidence>
<dbReference type="Pfam" id="PF12697">
    <property type="entry name" value="Abhydrolase_6"/>
    <property type="match status" value="1"/>
</dbReference>
<protein>
    <submittedName>
        <fullName evidence="2">Pimeloyl-ACP methyl ester carboxylesterase</fullName>
    </submittedName>
</protein>
<dbReference type="Gene3D" id="3.40.50.1820">
    <property type="entry name" value="alpha/beta hydrolase"/>
    <property type="match status" value="1"/>
</dbReference>
<dbReference type="GO" id="GO:0003824">
    <property type="term" value="F:catalytic activity"/>
    <property type="evidence" value="ECO:0007669"/>
    <property type="project" value="UniProtKB-ARBA"/>
</dbReference>
<accession>A0A2U1FA91</accession>
<feature type="domain" description="AB hydrolase-1" evidence="1">
    <location>
        <begin position="19"/>
        <end position="231"/>
    </location>
</feature>
<evidence type="ECO:0000313" key="2">
    <source>
        <dbReference type="EMBL" id="PVZ09101.1"/>
    </source>
</evidence>
<organism evidence="2 3">
    <name type="scientific">Actinomycetospora cinnamomea</name>
    <dbReference type="NCBI Taxonomy" id="663609"/>
    <lineage>
        <taxon>Bacteria</taxon>
        <taxon>Bacillati</taxon>
        <taxon>Actinomycetota</taxon>
        <taxon>Actinomycetes</taxon>
        <taxon>Pseudonocardiales</taxon>
        <taxon>Pseudonocardiaceae</taxon>
        <taxon>Actinomycetospora</taxon>
    </lineage>
</organism>
<dbReference type="InterPro" id="IPR000073">
    <property type="entry name" value="AB_hydrolase_1"/>
</dbReference>
<dbReference type="Proteomes" id="UP000245639">
    <property type="component" value="Unassembled WGS sequence"/>
</dbReference>
<dbReference type="EMBL" id="QEKW01000007">
    <property type="protein sequence ID" value="PVZ09101.1"/>
    <property type="molecule type" value="Genomic_DNA"/>
</dbReference>
<name>A0A2U1FA91_9PSEU</name>
<sequence>MPLLRAPELLPAPDVPTAVAVPGLGLTVDAWRAVAQRLAAAVPTAVLGIPSAGLPADRDSPVTPVAQADRLARRLAERGLLDAGPVVLLGHSASCQAVAETARRHPSTVRGLVLVGPTTDPHAVPWPRLIGRWLATAAHEDPRRFPEILREYLTTRLAGFLRTMRRARFHDLRATLAGSRVPVLVLRGPHDHIAPSAWLAELARTRPGIEVATLPGGAHMVPVTHPVDVARRVRCWAADAL</sequence>
<dbReference type="PANTHER" id="PTHR43194:SF5">
    <property type="entry name" value="PIMELOYL-[ACYL-CARRIER PROTEIN] METHYL ESTER ESTERASE"/>
    <property type="match status" value="1"/>
</dbReference>
<dbReference type="InterPro" id="IPR050228">
    <property type="entry name" value="Carboxylesterase_BioH"/>
</dbReference>
<dbReference type="SUPFAM" id="SSF53474">
    <property type="entry name" value="alpha/beta-Hydrolases"/>
    <property type="match status" value="1"/>
</dbReference>
<dbReference type="InterPro" id="IPR029058">
    <property type="entry name" value="AB_hydrolase_fold"/>
</dbReference>